<dbReference type="EMBL" id="UOGL01000135">
    <property type="protein sequence ID" value="VAX37623.1"/>
    <property type="molecule type" value="Genomic_DNA"/>
</dbReference>
<dbReference type="CDD" id="cd01335">
    <property type="entry name" value="Radical_SAM"/>
    <property type="match status" value="1"/>
</dbReference>
<name>A0A3B1DLG5_9ZZZZ</name>
<dbReference type="SFLD" id="SFLDS00029">
    <property type="entry name" value="Radical_SAM"/>
    <property type="match status" value="1"/>
</dbReference>
<dbReference type="InterPro" id="IPR007197">
    <property type="entry name" value="rSAM"/>
</dbReference>
<dbReference type="Pfam" id="PF04055">
    <property type="entry name" value="Radical_SAM"/>
    <property type="match status" value="1"/>
</dbReference>
<dbReference type="GO" id="GO:0046872">
    <property type="term" value="F:metal ion binding"/>
    <property type="evidence" value="ECO:0007669"/>
    <property type="project" value="UniProtKB-KW"/>
</dbReference>
<dbReference type="InterPro" id="IPR040086">
    <property type="entry name" value="MJ0683-like"/>
</dbReference>
<dbReference type="AlphaFoldDB" id="A0A3B1DLG5"/>
<dbReference type="PANTHER" id="PTHR43432:SF3">
    <property type="entry name" value="SLR0285 PROTEIN"/>
    <property type="match status" value="1"/>
</dbReference>
<evidence type="ECO:0000256" key="3">
    <source>
        <dbReference type="ARBA" id="ARBA00023014"/>
    </source>
</evidence>
<dbReference type="NCBIfam" id="NF033668">
    <property type="entry name" value="rSAM_PA0069"/>
    <property type="match status" value="1"/>
</dbReference>
<dbReference type="SFLD" id="SFLDG01084">
    <property type="entry name" value="Uncharacterised_Radical_SAM_Su"/>
    <property type="match status" value="1"/>
</dbReference>
<dbReference type="GO" id="GO:0051536">
    <property type="term" value="F:iron-sulfur cluster binding"/>
    <property type="evidence" value="ECO:0007669"/>
    <property type="project" value="UniProtKB-KW"/>
</dbReference>
<gene>
    <name evidence="5" type="ORF">MNBD_PLANCTO02-2085</name>
</gene>
<dbReference type="SUPFAM" id="SSF102114">
    <property type="entry name" value="Radical SAM enzymes"/>
    <property type="match status" value="1"/>
</dbReference>
<dbReference type="InterPro" id="IPR006638">
    <property type="entry name" value="Elp3/MiaA/NifB-like_rSAM"/>
</dbReference>
<keyword evidence="2" id="KW-0408">Iron</keyword>
<dbReference type="GO" id="GO:0003824">
    <property type="term" value="F:catalytic activity"/>
    <property type="evidence" value="ECO:0007669"/>
    <property type="project" value="InterPro"/>
</dbReference>
<evidence type="ECO:0000313" key="5">
    <source>
        <dbReference type="EMBL" id="VAX37623.1"/>
    </source>
</evidence>
<evidence type="ECO:0000256" key="2">
    <source>
        <dbReference type="ARBA" id="ARBA00023004"/>
    </source>
</evidence>
<evidence type="ECO:0000256" key="1">
    <source>
        <dbReference type="ARBA" id="ARBA00022723"/>
    </source>
</evidence>
<feature type="domain" description="Radical SAM core" evidence="4">
    <location>
        <begin position="73"/>
        <end position="319"/>
    </location>
</feature>
<sequence>MTEKKEYHIKKIPLNAKGRGAQINPDKRFAKIQIEEDFEYLEHDEEAREALRNVKTQYFVDTSRSILNDVNSFDVPFQKSINVYRGCAHGCSYCYARPYHEYLDLNAGLDFETKIFVKENAPNLLRDELAANSWKPQIIMMSGVTDCYQPAEKHFELTRQCLEVMLEARQPVAIITKNSLVTRDIDILKEMAAHRLVSVALSITSLDQTLIRQMEPRTSAPAARLRAIETLTENNIPAHVMVAPVVPGLTDSEIPTILKEASKAGAVSAGYSILRLPLTVEPVFLEWLHRTQPSHAERILSYIRATRAGELSESALGKRMSGSGALAEQIKQAFQLFARKYNVNHKRIKLDTTNFRAPRPSSGQMWLFPR</sequence>
<dbReference type="InterPro" id="IPR058240">
    <property type="entry name" value="rSAM_sf"/>
</dbReference>
<keyword evidence="1" id="KW-0479">Metal-binding</keyword>
<keyword evidence="3" id="KW-0411">Iron-sulfur</keyword>
<dbReference type="PROSITE" id="PS51918">
    <property type="entry name" value="RADICAL_SAM"/>
    <property type="match status" value="1"/>
</dbReference>
<proteinExistence type="predicted"/>
<dbReference type="Gene3D" id="3.80.30.30">
    <property type="match status" value="1"/>
</dbReference>
<protein>
    <submittedName>
        <fullName evidence="5">Radical SAM domain protein</fullName>
    </submittedName>
</protein>
<organism evidence="5">
    <name type="scientific">hydrothermal vent metagenome</name>
    <dbReference type="NCBI Taxonomy" id="652676"/>
    <lineage>
        <taxon>unclassified sequences</taxon>
        <taxon>metagenomes</taxon>
        <taxon>ecological metagenomes</taxon>
    </lineage>
</organism>
<accession>A0A3B1DLG5</accession>
<evidence type="ECO:0000259" key="4">
    <source>
        <dbReference type="PROSITE" id="PS51918"/>
    </source>
</evidence>
<dbReference type="SMART" id="SM00729">
    <property type="entry name" value="Elp3"/>
    <property type="match status" value="1"/>
</dbReference>
<reference evidence="5" key="1">
    <citation type="submission" date="2018-06" db="EMBL/GenBank/DDBJ databases">
        <authorList>
            <person name="Zhirakovskaya E."/>
        </authorList>
    </citation>
    <scope>NUCLEOTIDE SEQUENCE</scope>
</reference>
<dbReference type="PANTHER" id="PTHR43432">
    <property type="entry name" value="SLR0285 PROTEIN"/>
    <property type="match status" value="1"/>
</dbReference>